<gene>
    <name evidence="3" type="ORF">RHSIM_Rhsim04G0083800</name>
</gene>
<evidence type="ECO:0000313" key="3">
    <source>
        <dbReference type="EMBL" id="KAF7146649.1"/>
    </source>
</evidence>
<sequence>MVKPGVKVEVLELHRGIIDARVTDLRGQCSRVIGVYASTEQLTRRELWRHIASKLGNDQEPCVIAGDFNDILFNEEKSGGRDREGWEMQDFRNFIDDNDLIDVGYVGYPFTWNNKRGGRDNIRMRLDRAVVNPRWRVDFPNGALLHLKPGGSDHCPILLRYGMTIERKIPRFIFDSRWSDKDECNSIVKTCWEKRFVGSRWFRIQQKIRLCRKKLRRWRASRNLNSKARMNELQDQLEQENEKTDFNAEAYKMIEGGMRMANREEEEYWRAKSREVIAGVQEKITDDMNRRLLRPVSMTEQGEINRSIKGVSICRNGPSVSHLFFADDTLLFGEASSQGITHIKQILEMYGKASGQLINYGKSCCFFSSNTSIAARDSLSQLLGIRRDSSLGNYLGLPTDLSQTRYKIFSFMKDGLQRKTEGWNEVFLNLAGKEVMLKSVALALPSYAMSCVKLPAKLCNELNAMMAKFCKAGLEVDEWWGFLVA</sequence>
<evidence type="ECO:0000256" key="1">
    <source>
        <dbReference type="SAM" id="Coils"/>
    </source>
</evidence>
<comment type="caution">
    <text evidence="3">The sequence shown here is derived from an EMBL/GenBank/DDBJ whole genome shotgun (WGS) entry which is preliminary data.</text>
</comment>
<dbReference type="Proteomes" id="UP000626092">
    <property type="component" value="Unassembled WGS sequence"/>
</dbReference>
<dbReference type="EMBL" id="WJXA01000004">
    <property type="protein sequence ID" value="KAF7146649.1"/>
    <property type="molecule type" value="Genomic_DNA"/>
</dbReference>
<dbReference type="SUPFAM" id="SSF56219">
    <property type="entry name" value="DNase I-like"/>
    <property type="match status" value="1"/>
</dbReference>
<protein>
    <recommendedName>
        <fullName evidence="2">Endonuclease/exonuclease/phosphatase domain-containing protein</fullName>
    </recommendedName>
</protein>
<dbReference type="Pfam" id="PF03372">
    <property type="entry name" value="Exo_endo_phos"/>
    <property type="match status" value="1"/>
</dbReference>
<dbReference type="PANTHER" id="PTHR33710:SF62">
    <property type="entry name" value="DUF4283 DOMAIN PROTEIN"/>
    <property type="match status" value="1"/>
</dbReference>
<evidence type="ECO:0000313" key="4">
    <source>
        <dbReference type="Proteomes" id="UP000626092"/>
    </source>
</evidence>
<name>A0A834LNT8_RHOSS</name>
<organism evidence="3 4">
    <name type="scientific">Rhododendron simsii</name>
    <name type="common">Sims's rhododendron</name>
    <dbReference type="NCBI Taxonomy" id="118357"/>
    <lineage>
        <taxon>Eukaryota</taxon>
        <taxon>Viridiplantae</taxon>
        <taxon>Streptophyta</taxon>
        <taxon>Embryophyta</taxon>
        <taxon>Tracheophyta</taxon>
        <taxon>Spermatophyta</taxon>
        <taxon>Magnoliopsida</taxon>
        <taxon>eudicotyledons</taxon>
        <taxon>Gunneridae</taxon>
        <taxon>Pentapetalae</taxon>
        <taxon>asterids</taxon>
        <taxon>Ericales</taxon>
        <taxon>Ericaceae</taxon>
        <taxon>Ericoideae</taxon>
        <taxon>Rhodoreae</taxon>
        <taxon>Rhododendron</taxon>
    </lineage>
</organism>
<dbReference type="OrthoDB" id="1432405at2759"/>
<accession>A0A834LNT8</accession>
<dbReference type="Gene3D" id="3.60.10.10">
    <property type="entry name" value="Endonuclease/exonuclease/phosphatase"/>
    <property type="match status" value="1"/>
</dbReference>
<feature type="domain" description="Endonuclease/exonuclease/phosphatase" evidence="2">
    <location>
        <begin position="32"/>
        <end position="154"/>
    </location>
</feature>
<dbReference type="InterPro" id="IPR005135">
    <property type="entry name" value="Endo/exonuclease/phosphatase"/>
</dbReference>
<evidence type="ECO:0000259" key="2">
    <source>
        <dbReference type="Pfam" id="PF03372"/>
    </source>
</evidence>
<dbReference type="AlphaFoldDB" id="A0A834LNT8"/>
<reference evidence="3" key="1">
    <citation type="submission" date="2019-11" db="EMBL/GenBank/DDBJ databases">
        <authorList>
            <person name="Liu Y."/>
            <person name="Hou J."/>
            <person name="Li T.-Q."/>
            <person name="Guan C.-H."/>
            <person name="Wu X."/>
            <person name="Wu H.-Z."/>
            <person name="Ling F."/>
            <person name="Zhang R."/>
            <person name="Shi X.-G."/>
            <person name="Ren J.-P."/>
            <person name="Chen E.-F."/>
            <person name="Sun J.-M."/>
        </authorList>
    </citation>
    <scope>NUCLEOTIDE SEQUENCE</scope>
    <source>
        <strain evidence="3">Adult_tree_wgs_1</strain>
        <tissue evidence="3">Leaves</tissue>
    </source>
</reference>
<keyword evidence="1" id="KW-0175">Coiled coil</keyword>
<feature type="coiled-coil region" evidence="1">
    <location>
        <begin position="223"/>
        <end position="250"/>
    </location>
</feature>
<dbReference type="PANTHER" id="PTHR33710">
    <property type="entry name" value="BNAC02G09200D PROTEIN"/>
    <property type="match status" value="1"/>
</dbReference>
<keyword evidence="4" id="KW-1185">Reference proteome</keyword>
<dbReference type="GO" id="GO:0003824">
    <property type="term" value="F:catalytic activity"/>
    <property type="evidence" value="ECO:0007669"/>
    <property type="project" value="InterPro"/>
</dbReference>
<proteinExistence type="predicted"/>
<dbReference type="InterPro" id="IPR036691">
    <property type="entry name" value="Endo/exonu/phosph_ase_sf"/>
</dbReference>